<dbReference type="CDD" id="cd09917">
    <property type="entry name" value="F-box_SF"/>
    <property type="match status" value="1"/>
</dbReference>
<protein>
    <recommendedName>
        <fullName evidence="1">F-box domain-containing protein</fullName>
    </recommendedName>
</protein>
<dbReference type="Proteomes" id="UP000008370">
    <property type="component" value="Unassembled WGS sequence"/>
</dbReference>
<dbReference type="GeneID" id="18908818"/>
<evidence type="ECO:0000313" key="2">
    <source>
        <dbReference type="EMBL" id="EKM52875.1"/>
    </source>
</evidence>
<dbReference type="RefSeq" id="XP_007399204.1">
    <property type="nucleotide sequence ID" value="XM_007399142.1"/>
</dbReference>
<gene>
    <name evidence="2" type="ORF">PHACADRAFT_149800</name>
</gene>
<dbReference type="InParanoid" id="K5W1A9"/>
<dbReference type="OrthoDB" id="10686737at2759"/>
<evidence type="ECO:0000313" key="3">
    <source>
        <dbReference type="Proteomes" id="UP000008370"/>
    </source>
</evidence>
<dbReference type="InterPro" id="IPR001810">
    <property type="entry name" value="F-box_dom"/>
</dbReference>
<dbReference type="Pfam" id="PF12937">
    <property type="entry name" value="F-box-like"/>
    <property type="match status" value="1"/>
</dbReference>
<reference evidence="2 3" key="1">
    <citation type="journal article" date="2012" name="BMC Genomics">
        <title>Comparative genomics of the white-rot fungi, Phanerochaete carnosa and P. chrysosporium, to elucidate the genetic basis of the distinct wood types they colonize.</title>
        <authorList>
            <person name="Suzuki H."/>
            <person name="MacDonald J."/>
            <person name="Syed K."/>
            <person name="Salamov A."/>
            <person name="Hori C."/>
            <person name="Aerts A."/>
            <person name="Henrissat B."/>
            <person name="Wiebenga A."/>
            <person name="vanKuyk P.A."/>
            <person name="Barry K."/>
            <person name="Lindquist E."/>
            <person name="LaButti K."/>
            <person name="Lapidus A."/>
            <person name="Lucas S."/>
            <person name="Coutinho P."/>
            <person name="Gong Y."/>
            <person name="Samejima M."/>
            <person name="Mahadevan R."/>
            <person name="Abou-Zaid M."/>
            <person name="de Vries R.P."/>
            <person name="Igarashi K."/>
            <person name="Yadav J.S."/>
            <person name="Grigoriev I.V."/>
            <person name="Master E.R."/>
        </authorList>
    </citation>
    <scope>NUCLEOTIDE SEQUENCE [LARGE SCALE GENOMIC DNA]</scope>
    <source>
        <strain evidence="2 3">HHB-10118-sp</strain>
    </source>
</reference>
<dbReference type="HOGENOM" id="CLU_792516_0_0_1"/>
<name>K5W1A9_PHACS</name>
<proteinExistence type="predicted"/>
<dbReference type="KEGG" id="pco:PHACADRAFT_149800"/>
<keyword evidence="3" id="KW-1185">Reference proteome</keyword>
<feature type="domain" description="F-box" evidence="1">
    <location>
        <begin position="8"/>
        <end position="68"/>
    </location>
</feature>
<sequence>MPNTSGTRLPEEIIHAIVIRLDDRESGYGGTWPYRPKRPPKHGLASCSLTCRHWAKIVRPILFYSLTLRTAEDLSQLSAFLGAPDFLGCSLGRCILDLDVVEDRSSPGVPWSHRFPLIIHQQLRLSSYVTWTMNGTPADNQVQPTSNPLLFPSALLPRTLPMSTMRLERVSLCNLRLPSARSLISFVKHLHIAQLKLDNIVFPEESLFLRHVPQASSSLRTASHDRHEQFFFSNCIRQLSNLPFWLKLSTLLLTNQRHPPLDDDIEQLVAKHLHLLRSLHQCEDSIPELRVYHTGFSNGEHVSINILHVSESHGCVVTTLKQKYKYSFLHKTGTSGQYDSVLVKRTTGSN</sequence>
<dbReference type="AlphaFoldDB" id="K5W1A9"/>
<accession>K5W1A9</accession>
<dbReference type="EMBL" id="JH930475">
    <property type="protein sequence ID" value="EKM52875.1"/>
    <property type="molecule type" value="Genomic_DNA"/>
</dbReference>
<evidence type="ECO:0000259" key="1">
    <source>
        <dbReference type="Pfam" id="PF12937"/>
    </source>
</evidence>
<organism evidence="2 3">
    <name type="scientific">Phanerochaete carnosa (strain HHB-10118-sp)</name>
    <name type="common">White-rot fungus</name>
    <name type="synonym">Peniophora carnosa</name>
    <dbReference type="NCBI Taxonomy" id="650164"/>
    <lineage>
        <taxon>Eukaryota</taxon>
        <taxon>Fungi</taxon>
        <taxon>Dikarya</taxon>
        <taxon>Basidiomycota</taxon>
        <taxon>Agaricomycotina</taxon>
        <taxon>Agaricomycetes</taxon>
        <taxon>Polyporales</taxon>
        <taxon>Phanerochaetaceae</taxon>
        <taxon>Phanerochaete</taxon>
    </lineage>
</organism>